<dbReference type="Proteomes" id="UP001283361">
    <property type="component" value="Unassembled WGS sequence"/>
</dbReference>
<evidence type="ECO:0000313" key="1">
    <source>
        <dbReference type="EMBL" id="KAK3696807.1"/>
    </source>
</evidence>
<proteinExistence type="predicted"/>
<protein>
    <submittedName>
        <fullName evidence="1">Uncharacterized protein</fullName>
    </submittedName>
</protein>
<name>A0AAE1CIP6_9GAST</name>
<reference evidence="1" key="1">
    <citation type="journal article" date="2023" name="G3 (Bethesda)">
        <title>A reference genome for the long-term kleptoplast-retaining sea slug Elysia crispata morphotype clarki.</title>
        <authorList>
            <person name="Eastman K.E."/>
            <person name="Pendleton A.L."/>
            <person name="Shaikh M.A."/>
            <person name="Suttiyut T."/>
            <person name="Ogas R."/>
            <person name="Tomko P."/>
            <person name="Gavelis G."/>
            <person name="Widhalm J.R."/>
            <person name="Wisecaver J.H."/>
        </authorList>
    </citation>
    <scope>NUCLEOTIDE SEQUENCE</scope>
    <source>
        <strain evidence="1">ECLA1</strain>
    </source>
</reference>
<evidence type="ECO:0000313" key="2">
    <source>
        <dbReference type="Proteomes" id="UP001283361"/>
    </source>
</evidence>
<organism evidence="1 2">
    <name type="scientific">Elysia crispata</name>
    <name type="common">lettuce slug</name>
    <dbReference type="NCBI Taxonomy" id="231223"/>
    <lineage>
        <taxon>Eukaryota</taxon>
        <taxon>Metazoa</taxon>
        <taxon>Spiralia</taxon>
        <taxon>Lophotrochozoa</taxon>
        <taxon>Mollusca</taxon>
        <taxon>Gastropoda</taxon>
        <taxon>Heterobranchia</taxon>
        <taxon>Euthyneura</taxon>
        <taxon>Panpulmonata</taxon>
        <taxon>Sacoglossa</taxon>
        <taxon>Placobranchoidea</taxon>
        <taxon>Plakobranchidae</taxon>
        <taxon>Elysia</taxon>
    </lineage>
</organism>
<gene>
    <name evidence="1" type="ORF">RRG08_016857</name>
</gene>
<accession>A0AAE1CIP6</accession>
<comment type="caution">
    <text evidence="1">The sequence shown here is derived from an EMBL/GenBank/DDBJ whole genome shotgun (WGS) entry which is preliminary data.</text>
</comment>
<dbReference type="AlphaFoldDB" id="A0AAE1CIP6"/>
<sequence length="107" mass="11649">MGRPCSFGLFIPSYAPDPRDALPETEELYAHVRVKCHPYSKAGPLLKSPKTSITRLASLVAPPLSESLVSFPSFSQSFGLSKCYIKPSKQRMIGIHKSRSPSAVITG</sequence>
<keyword evidence="2" id="KW-1185">Reference proteome</keyword>
<dbReference type="EMBL" id="JAWDGP010008031">
    <property type="protein sequence ID" value="KAK3696807.1"/>
    <property type="molecule type" value="Genomic_DNA"/>
</dbReference>